<proteinExistence type="predicted"/>
<dbReference type="Proteomes" id="UP000593561">
    <property type="component" value="Unassembled WGS sequence"/>
</dbReference>
<dbReference type="PANTHER" id="PTHR48200:SF1">
    <property type="entry name" value="AMINOTRANSFERASE-LIKE PLANT MOBILE DOMAIN-CONTAINING PROTEIN"/>
    <property type="match status" value="1"/>
</dbReference>
<accession>A0A7J8SRG4</accession>
<comment type="caution">
    <text evidence="1">The sequence shown here is derived from an EMBL/GenBank/DDBJ whole genome shotgun (WGS) entry which is preliminary data.</text>
</comment>
<keyword evidence="2" id="KW-1185">Reference proteome</keyword>
<reference evidence="1 2" key="1">
    <citation type="journal article" date="2019" name="Genome Biol. Evol.">
        <title>Insights into the evolution of the New World diploid cottons (Gossypium, subgenus Houzingenia) based on genome sequencing.</title>
        <authorList>
            <person name="Grover C.E."/>
            <person name="Arick M.A. 2nd"/>
            <person name="Thrash A."/>
            <person name="Conover J.L."/>
            <person name="Sanders W.S."/>
            <person name="Peterson D.G."/>
            <person name="Frelichowski J.E."/>
            <person name="Scheffler J.A."/>
            <person name="Scheffler B.E."/>
            <person name="Wendel J.F."/>
        </authorList>
    </citation>
    <scope>NUCLEOTIDE SEQUENCE [LARGE SCALE GENOMIC DNA]</scope>
    <source>
        <strain evidence="1">27</strain>
        <tissue evidence="1">Leaf</tissue>
    </source>
</reference>
<evidence type="ECO:0000313" key="2">
    <source>
        <dbReference type="Proteomes" id="UP000593561"/>
    </source>
</evidence>
<protein>
    <submittedName>
        <fullName evidence="1">Uncharacterized protein</fullName>
    </submittedName>
</protein>
<dbReference type="PANTHER" id="PTHR48200">
    <property type="entry name" value="PROTEIN, PUTATIVE-RELATED"/>
    <property type="match status" value="1"/>
</dbReference>
<dbReference type="EMBL" id="JABFAC010000011">
    <property type="protein sequence ID" value="MBA0628714.1"/>
    <property type="molecule type" value="Genomic_DNA"/>
</dbReference>
<sequence>MNIKRMNLILAHPDMKKKVDVFTLSIYGLIIFPKALGHIDEARLFRSTG</sequence>
<evidence type="ECO:0000313" key="1">
    <source>
        <dbReference type="EMBL" id="MBA0628714.1"/>
    </source>
</evidence>
<organism evidence="1 2">
    <name type="scientific">Gossypium davidsonii</name>
    <name type="common">Davidson's cotton</name>
    <name type="synonym">Gossypium klotzschianum subsp. davidsonii</name>
    <dbReference type="NCBI Taxonomy" id="34287"/>
    <lineage>
        <taxon>Eukaryota</taxon>
        <taxon>Viridiplantae</taxon>
        <taxon>Streptophyta</taxon>
        <taxon>Embryophyta</taxon>
        <taxon>Tracheophyta</taxon>
        <taxon>Spermatophyta</taxon>
        <taxon>Magnoliopsida</taxon>
        <taxon>eudicotyledons</taxon>
        <taxon>Gunneridae</taxon>
        <taxon>Pentapetalae</taxon>
        <taxon>rosids</taxon>
        <taxon>malvids</taxon>
        <taxon>Malvales</taxon>
        <taxon>Malvaceae</taxon>
        <taxon>Malvoideae</taxon>
        <taxon>Gossypium</taxon>
    </lineage>
</organism>
<name>A0A7J8SRG4_GOSDV</name>
<dbReference type="AlphaFoldDB" id="A0A7J8SRG4"/>
<gene>
    <name evidence="1" type="ORF">Godav_023386</name>
</gene>